<comment type="caution">
    <text evidence="2">The sequence shown here is derived from an EMBL/GenBank/DDBJ whole genome shotgun (WGS) entry which is preliminary data.</text>
</comment>
<dbReference type="OrthoDB" id="1751090at2759"/>
<dbReference type="SUPFAM" id="SSF57756">
    <property type="entry name" value="Retrovirus zinc finger-like domains"/>
    <property type="match status" value="1"/>
</dbReference>
<dbReference type="EMBL" id="CACSLK010021934">
    <property type="protein sequence ID" value="CAA0821977.1"/>
    <property type="molecule type" value="Genomic_DNA"/>
</dbReference>
<feature type="compositionally biased region" description="Polar residues" evidence="1">
    <location>
        <begin position="81"/>
        <end position="92"/>
    </location>
</feature>
<feature type="compositionally biased region" description="Low complexity" evidence="1">
    <location>
        <begin position="9"/>
        <end position="21"/>
    </location>
</feature>
<dbReference type="Proteomes" id="UP001153555">
    <property type="component" value="Unassembled WGS sequence"/>
</dbReference>
<dbReference type="Gene3D" id="4.10.60.10">
    <property type="entry name" value="Zinc finger, CCHC-type"/>
    <property type="match status" value="1"/>
</dbReference>
<sequence length="155" mass="16062">MSFATTVTRQSSSRPSRSSRQCNVCGRSGHDATVCYRVKVCPHCNKTGHDPRRCFEVVGYPAGWSSKSPAAPSTGATSAGQGQSIDTSASSAGNNRRLLPLVSAKANSASIIGAKPIGPGPVGPHVANSIQFGSYGINSAPASTVPIFYATCFWD</sequence>
<accession>A0A9N7N388</accession>
<evidence type="ECO:0000313" key="2">
    <source>
        <dbReference type="EMBL" id="CAA0821977.1"/>
    </source>
</evidence>
<feature type="region of interest" description="Disordered" evidence="1">
    <location>
        <begin position="66"/>
        <end position="92"/>
    </location>
</feature>
<keyword evidence="3" id="KW-1185">Reference proteome</keyword>
<protein>
    <recommendedName>
        <fullName evidence="4">CCHC-type domain-containing protein</fullName>
    </recommendedName>
</protein>
<feature type="compositionally biased region" description="Low complexity" evidence="1">
    <location>
        <begin position="66"/>
        <end position="80"/>
    </location>
</feature>
<dbReference type="AlphaFoldDB" id="A0A9N7N388"/>
<name>A0A9N7N388_STRHE</name>
<dbReference type="GO" id="GO:0003676">
    <property type="term" value="F:nucleic acid binding"/>
    <property type="evidence" value="ECO:0007669"/>
    <property type="project" value="InterPro"/>
</dbReference>
<evidence type="ECO:0008006" key="4">
    <source>
        <dbReference type="Google" id="ProtNLM"/>
    </source>
</evidence>
<dbReference type="InterPro" id="IPR036875">
    <property type="entry name" value="Znf_CCHC_sf"/>
</dbReference>
<dbReference type="GO" id="GO:0008270">
    <property type="term" value="F:zinc ion binding"/>
    <property type="evidence" value="ECO:0007669"/>
    <property type="project" value="InterPro"/>
</dbReference>
<organism evidence="2 3">
    <name type="scientific">Striga hermonthica</name>
    <name type="common">Purple witchweed</name>
    <name type="synonym">Buchnera hermonthica</name>
    <dbReference type="NCBI Taxonomy" id="68872"/>
    <lineage>
        <taxon>Eukaryota</taxon>
        <taxon>Viridiplantae</taxon>
        <taxon>Streptophyta</taxon>
        <taxon>Embryophyta</taxon>
        <taxon>Tracheophyta</taxon>
        <taxon>Spermatophyta</taxon>
        <taxon>Magnoliopsida</taxon>
        <taxon>eudicotyledons</taxon>
        <taxon>Gunneridae</taxon>
        <taxon>Pentapetalae</taxon>
        <taxon>asterids</taxon>
        <taxon>lamiids</taxon>
        <taxon>Lamiales</taxon>
        <taxon>Orobanchaceae</taxon>
        <taxon>Buchnereae</taxon>
        <taxon>Striga</taxon>
    </lineage>
</organism>
<evidence type="ECO:0000256" key="1">
    <source>
        <dbReference type="SAM" id="MobiDB-lite"/>
    </source>
</evidence>
<evidence type="ECO:0000313" key="3">
    <source>
        <dbReference type="Proteomes" id="UP001153555"/>
    </source>
</evidence>
<reference evidence="2" key="1">
    <citation type="submission" date="2019-12" db="EMBL/GenBank/DDBJ databases">
        <authorList>
            <person name="Scholes J."/>
        </authorList>
    </citation>
    <scope>NUCLEOTIDE SEQUENCE</scope>
</reference>
<gene>
    <name evidence="2" type="ORF">SHERM_19592</name>
</gene>
<proteinExistence type="predicted"/>
<feature type="region of interest" description="Disordered" evidence="1">
    <location>
        <begin position="1"/>
        <end position="23"/>
    </location>
</feature>